<gene>
    <name evidence="3" type="ORF">FHT01_001855</name>
</gene>
<dbReference type="InterPro" id="IPR000836">
    <property type="entry name" value="PRTase_dom"/>
</dbReference>
<reference evidence="3 4" key="1">
    <citation type="submission" date="2020-03" db="EMBL/GenBank/DDBJ databases">
        <title>Genomic Encyclopedia of Type Strains, Phase IV (KMG-IV): sequencing the most valuable type-strain genomes for metagenomic binning, comparative biology and taxonomic classification.</title>
        <authorList>
            <person name="Goeker M."/>
        </authorList>
    </citation>
    <scope>NUCLEOTIDE SEQUENCE [LARGE SCALE GENOMIC DNA]</scope>
    <source>
        <strain evidence="3 4">DSM 22753</strain>
    </source>
</reference>
<dbReference type="PANTHER" id="PTHR47505">
    <property type="entry name" value="DNA UTILIZATION PROTEIN YHGH"/>
    <property type="match status" value="1"/>
</dbReference>
<comment type="caution">
    <text evidence="3">The sequence shown here is derived from an EMBL/GenBank/DDBJ whole genome shotgun (WGS) entry which is preliminary data.</text>
</comment>
<dbReference type="InterPro" id="IPR044005">
    <property type="entry name" value="DZR_2"/>
</dbReference>
<evidence type="ECO:0000256" key="1">
    <source>
        <dbReference type="ARBA" id="ARBA00008007"/>
    </source>
</evidence>
<organism evidence="3 4">
    <name type="scientific">Sphingomonas japonica</name>
    <dbReference type="NCBI Taxonomy" id="511662"/>
    <lineage>
        <taxon>Bacteria</taxon>
        <taxon>Pseudomonadati</taxon>
        <taxon>Pseudomonadota</taxon>
        <taxon>Alphaproteobacteria</taxon>
        <taxon>Sphingomonadales</taxon>
        <taxon>Sphingomonadaceae</taxon>
        <taxon>Sphingomonas</taxon>
    </lineage>
</organism>
<evidence type="ECO:0000313" key="3">
    <source>
        <dbReference type="EMBL" id="NIJ24313.1"/>
    </source>
</evidence>
<feature type="domain" description="Double zinc ribbon" evidence="2">
    <location>
        <begin position="10"/>
        <end position="68"/>
    </location>
</feature>
<dbReference type="SUPFAM" id="SSF53271">
    <property type="entry name" value="PRTase-like"/>
    <property type="match status" value="1"/>
</dbReference>
<comment type="similarity">
    <text evidence="1">Belongs to the ComF/GntX family.</text>
</comment>
<accession>A0ABX0U1E6</accession>
<proteinExistence type="inferred from homology"/>
<dbReference type="InterPro" id="IPR051910">
    <property type="entry name" value="ComF/GntX_DNA_util-trans"/>
</dbReference>
<dbReference type="CDD" id="cd06223">
    <property type="entry name" value="PRTases_typeI"/>
    <property type="match status" value="1"/>
</dbReference>
<dbReference type="EMBL" id="JAASQP010000001">
    <property type="protein sequence ID" value="NIJ24313.1"/>
    <property type="molecule type" value="Genomic_DNA"/>
</dbReference>
<name>A0ABX0U1E6_9SPHN</name>
<dbReference type="Proteomes" id="UP000788153">
    <property type="component" value="Unassembled WGS sequence"/>
</dbReference>
<dbReference type="Gene3D" id="3.40.50.2020">
    <property type="match status" value="1"/>
</dbReference>
<dbReference type="InterPro" id="IPR029057">
    <property type="entry name" value="PRTase-like"/>
</dbReference>
<sequence length="239" mass="25630">MLTSLPARIVALALPPRCPACGAVTGADHRFCVDCWAALRFLGPPWCAGCALPFEYDRGADTQCPQCLSDPPRHRGVRAAVAYGDVARDVVLKLKYGRRLGHAATIARLLVRHLPEEADLIVPVPLHRWRIWTRGYNQSALIATALGSAGARRVDLHAIKRTKATPVLRGLGRSGRRKALAGAFAITRRETVAGRHVALIDDVYTTGATADACTAALRRAGAASVTILCWARVLGSEDG</sequence>
<keyword evidence="4" id="KW-1185">Reference proteome</keyword>
<evidence type="ECO:0000259" key="2">
    <source>
        <dbReference type="Pfam" id="PF18912"/>
    </source>
</evidence>
<protein>
    <submittedName>
        <fullName evidence="3">ComF family protein</fullName>
    </submittedName>
</protein>
<dbReference type="RefSeq" id="WP_140046687.1">
    <property type="nucleotide sequence ID" value="NZ_JAASQP010000001.1"/>
</dbReference>
<dbReference type="PANTHER" id="PTHR47505:SF1">
    <property type="entry name" value="DNA UTILIZATION PROTEIN YHGH"/>
    <property type="match status" value="1"/>
</dbReference>
<dbReference type="Pfam" id="PF18912">
    <property type="entry name" value="DZR_2"/>
    <property type="match status" value="1"/>
</dbReference>
<evidence type="ECO:0000313" key="4">
    <source>
        <dbReference type="Proteomes" id="UP000788153"/>
    </source>
</evidence>